<accession>A0A4Y2DET0</accession>
<evidence type="ECO:0000313" key="2">
    <source>
        <dbReference type="EMBL" id="GBM14374.1"/>
    </source>
</evidence>
<dbReference type="EMBL" id="BGPR01000343">
    <property type="protein sequence ID" value="GBM14374.1"/>
    <property type="molecule type" value="Genomic_DNA"/>
</dbReference>
<protein>
    <submittedName>
        <fullName evidence="2">Uncharacterized protein</fullName>
    </submittedName>
</protein>
<feature type="region of interest" description="Disordered" evidence="1">
    <location>
        <begin position="57"/>
        <end position="79"/>
    </location>
</feature>
<proteinExistence type="predicted"/>
<organism evidence="2 3">
    <name type="scientific">Araneus ventricosus</name>
    <name type="common">Orbweaver spider</name>
    <name type="synonym">Epeira ventricosa</name>
    <dbReference type="NCBI Taxonomy" id="182803"/>
    <lineage>
        <taxon>Eukaryota</taxon>
        <taxon>Metazoa</taxon>
        <taxon>Ecdysozoa</taxon>
        <taxon>Arthropoda</taxon>
        <taxon>Chelicerata</taxon>
        <taxon>Arachnida</taxon>
        <taxon>Araneae</taxon>
        <taxon>Araneomorphae</taxon>
        <taxon>Entelegynae</taxon>
        <taxon>Araneoidea</taxon>
        <taxon>Araneidae</taxon>
        <taxon>Araneus</taxon>
    </lineage>
</organism>
<dbReference type="AlphaFoldDB" id="A0A4Y2DET0"/>
<evidence type="ECO:0000256" key="1">
    <source>
        <dbReference type="SAM" id="MobiDB-lite"/>
    </source>
</evidence>
<keyword evidence="3" id="KW-1185">Reference proteome</keyword>
<sequence>MGRKLNPKRHSKQHLTSDAWMNLSDYEKKRLENVQKNYELLKSMGISPKLPKFMAAKNRKPRKKQLPSNEKLPKSKHQFTDVPTRKANFKLFAVPGQPAERSRKCKNVSVDVALITRKVFSSTESEVSATAISLRNVDRKEFAQTLLSFSLNALNILEREVEGCVTSVDLEEETAMPERHYPMRHVKRKRFQEDACSEDELLHCDRCDDDYKGACPVHGPMLQVCDTK</sequence>
<name>A0A4Y2DET0_ARAVE</name>
<dbReference type="Proteomes" id="UP000499080">
    <property type="component" value="Unassembled WGS sequence"/>
</dbReference>
<gene>
    <name evidence="2" type="ORF">AVEN_246548_1</name>
</gene>
<feature type="non-terminal residue" evidence="2">
    <location>
        <position position="228"/>
    </location>
</feature>
<evidence type="ECO:0000313" key="3">
    <source>
        <dbReference type="Proteomes" id="UP000499080"/>
    </source>
</evidence>
<comment type="caution">
    <text evidence="2">The sequence shown here is derived from an EMBL/GenBank/DDBJ whole genome shotgun (WGS) entry which is preliminary data.</text>
</comment>
<dbReference type="OrthoDB" id="6433683at2759"/>
<reference evidence="2 3" key="1">
    <citation type="journal article" date="2019" name="Sci. Rep.">
        <title>Orb-weaving spider Araneus ventricosus genome elucidates the spidroin gene catalogue.</title>
        <authorList>
            <person name="Kono N."/>
            <person name="Nakamura H."/>
            <person name="Ohtoshi R."/>
            <person name="Moran D.A.P."/>
            <person name="Shinohara A."/>
            <person name="Yoshida Y."/>
            <person name="Fujiwara M."/>
            <person name="Mori M."/>
            <person name="Tomita M."/>
            <person name="Arakawa K."/>
        </authorList>
    </citation>
    <scope>NUCLEOTIDE SEQUENCE [LARGE SCALE GENOMIC DNA]</scope>
</reference>